<dbReference type="RefSeq" id="WP_197442226.1">
    <property type="nucleotide sequence ID" value="NZ_CP036267.1"/>
</dbReference>
<dbReference type="Proteomes" id="UP000315724">
    <property type="component" value="Chromosome"/>
</dbReference>
<dbReference type="Pfam" id="PF13481">
    <property type="entry name" value="AAA_25"/>
    <property type="match status" value="1"/>
</dbReference>
<evidence type="ECO:0000313" key="2">
    <source>
        <dbReference type="Proteomes" id="UP000315724"/>
    </source>
</evidence>
<keyword evidence="2" id="KW-1185">Reference proteome</keyword>
<dbReference type="KEGG" id="tpol:Mal48_22180"/>
<dbReference type="EMBL" id="CP036267">
    <property type="protein sequence ID" value="QDT32968.1"/>
    <property type="molecule type" value="Genomic_DNA"/>
</dbReference>
<sequence length="422" mass="46661">MVETDPVRSDLLKLANDLPYFARSSKPVGAILAEARTRLQQIEQSVERDEPFNRITAEELASGNFDLTYLIDGVLVKDQPAGLVAPKKSLKTNISIDLAISLATGGKFLGYFRVAEPKRMAIFSGESGMATIQETALRVSDAAGIALNETGIIFSDTVPSFGDSLNMEAFRRFLKADGIEVVIVDPVYLCLPCDVNPANLFDIGRMLRNVNDVCQDVGATPVLVHHLKKTVANPFVPGQLEDIGWAGFQEFFRQWMLINRREPYEPGTGQHRLWFSTGGSAGHSCLVDLDDVFEGEFNPHTGQPRVWEVNVVKPKEVISAEADRREEAKERKAEIRTTARIGRSRKKMLAAMKKHPSGESLTALADLSGLSRNRAKEAIEVLIESDEAETCKVIKGRNKREIDGYKLANFDGQSVDPDTRTK</sequence>
<name>A0A517QMV3_9PLAN</name>
<accession>A0A517QMV3</accession>
<gene>
    <name evidence="1" type="ORF">Mal48_22180</name>
</gene>
<proteinExistence type="predicted"/>
<organism evidence="1 2">
    <name type="scientific">Thalassoglobus polymorphus</name>
    <dbReference type="NCBI Taxonomy" id="2527994"/>
    <lineage>
        <taxon>Bacteria</taxon>
        <taxon>Pseudomonadati</taxon>
        <taxon>Planctomycetota</taxon>
        <taxon>Planctomycetia</taxon>
        <taxon>Planctomycetales</taxon>
        <taxon>Planctomycetaceae</taxon>
        <taxon>Thalassoglobus</taxon>
    </lineage>
</organism>
<evidence type="ECO:0000313" key="1">
    <source>
        <dbReference type="EMBL" id="QDT32968.1"/>
    </source>
</evidence>
<dbReference type="InterPro" id="IPR027417">
    <property type="entry name" value="P-loop_NTPase"/>
</dbReference>
<reference evidence="1 2" key="1">
    <citation type="submission" date="2019-02" db="EMBL/GenBank/DDBJ databases">
        <title>Deep-cultivation of Planctomycetes and their phenomic and genomic characterization uncovers novel biology.</title>
        <authorList>
            <person name="Wiegand S."/>
            <person name="Jogler M."/>
            <person name="Boedeker C."/>
            <person name="Pinto D."/>
            <person name="Vollmers J."/>
            <person name="Rivas-Marin E."/>
            <person name="Kohn T."/>
            <person name="Peeters S.H."/>
            <person name="Heuer A."/>
            <person name="Rast P."/>
            <person name="Oberbeckmann S."/>
            <person name="Bunk B."/>
            <person name="Jeske O."/>
            <person name="Meyerdierks A."/>
            <person name="Storesund J.E."/>
            <person name="Kallscheuer N."/>
            <person name="Luecker S."/>
            <person name="Lage O.M."/>
            <person name="Pohl T."/>
            <person name="Merkel B.J."/>
            <person name="Hornburger P."/>
            <person name="Mueller R.-W."/>
            <person name="Bruemmer F."/>
            <person name="Labrenz M."/>
            <person name="Spormann A.M."/>
            <person name="Op den Camp H."/>
            <person name="Overmann J."/>
            <person name="Amann R."/>
            <person name="Jetten M.S.M."/>
            <person name="Mascher T."/>
            <person name="Medema M.H."/>
            <person name="Devos D.P."/>
            <person name="Kaster A.-K."/>
            <person name="Ovreas L."/>
            <person name="Rohde M."/>
            <person name="Galperin M.Y."/>
            <person name="Jogler C."/>
        </authorList>
    </citation>
    <scope>NUCLEOTIDE SEQUENCE [LARGE SCALE GENOMIC DNA]</scope>
    <source>
        <strain evidence="1 2">Mal48</strain>
    </source>
</reference>
<evidence type="ECO:0008006" key="3">
    <source>
        <dbReference type="Google" id="ProtNLM"/>
    </source>
</evidence>
<dbReference type="AlphaFoldDB" id="A0A517QMV3"/>
<dbReference type="Gene3D" id="3.40.50.300">
    <property type="entry name" value="P-loop containing nucleotide triphosphate hydrolases"/>
    <property type="match status" value="1"/>
</dbReference>
<dbReference type="SUPFAM" id="SSF52540">
    <property type="entry name" value="P-loop containing nucleoside triphosphate hydrolases"/>
    <property type="match status" value="1"/>
</dbReference>
<protein>
    <recommendedName>
        <fullName evidence="3">Regulatory protein RepA</fullName>
    </recommendedName>
</protein>